<dbReference type="Proteomes" id="UP001294412">
    <property type="component" value="Unassembled WGS sequence"/>
</dbReference>
<name>A0ABU5I3W0_9HYPH</name>
<evidence type="ECO:0000313" key="4">
    <source>
        <dbReference type="Proteomes" id="UP001294412"/>
    </source>
</evidence>
<evidence type="ECO:0000256" key="1">
    <source>
        <dbReference type="SAM" id="Phobius"/>
    </source>
</evidence>
<sequence>MLPLPFLAMRLLPGRRAATGALLVPATIGHGFPQNPADAIRLRARRAVPVLLWLSLVVALAGPQRLSTVEALPATGRDLILAIDLSGSMEREDFDLDGRTVTRLDAVKAVAKEFVISRAGDRVGLVLFAEFAYAAAPLTFDVAAVSRIIDEATIGISGRSTAIAGGLGLALKRLRESEASSRVVVLLSDGSDTSGNVLPRDSARLAQQLGVTVHTIALGPEDMETAPKTRDAVDTATLRDIASLSGGQTFRVRNTADLRAVADAIDRLEASGFDQPAATVRRDYWPYPAMLALALSVFLIASRRAM</sequence>
<keyword evidence="4" id="KW-1185">Reference proteome</keyword>
<dbReference type="Gene3D" id="3.40.50.410">
    <property type="entry name" value="von Willebrand factor, type A domain"/>
    <property type="match status" value="1"/>
</dbReference>
<dbReference type="RefSeq" id="WP_322187598.1">
    <property type="nucleotide sequence ID" value="NZ_JAXLPB010000004.1"/>
</dbReference>
<organism evidence="3 4">
    <name type="scientific">Fulvimarina uroteuthidis</name>
    <dbReference type="NCBI Taxonomy" id="3098149"/>
    <lineage>
        <taxon>Bacteria</taxon>
        <taxon>Pseudomonadati</taxon>
        <taxon>Pseudomonadota</taxon>
        <taxon>Alphaproteobacteria</taxon>
        <taxon>Hyphomicrobiales</taxon>
        <taxon>Aurantimonadaceae</taxon>
        <taxon>Fulvimarina</taxon>
    </lineage>
</organism>
<comment type="caution">
    <text evidence="3">The sequence shown here is derived from an EMBL/GenBank/DDBJ whole genome shotgun (WGS) entry which is preliminary data.</text>
</comment>
<dbReference type="SUPFAM" id="SSF53300">
    <property type="entry name" value="vWA-like"/>
    <property type="match status" value="1"/>
</dbReference>
<evidence type="ECO:0000259" key="2">
    <source>
        <dbReference type="PROSITE" id="PS50234"/>
    </source>
</evidence>
<dbReference type="InterPro" id="IPR036465">
    <property type="entry name" value="vWFA_dom_sf"/>
</dbReference>
<dbReference type="Pfam" id="PF00092">
    <property type="entry name" value="VWA"/>
    <property type="match status" value="1"/>
</dbReference>
<accession>A0ABU5I3W0</accession>
<dbReference type="PANTHER" id="PTHR22550:SF18">
    <property type="entry name" value="VWFA DOMAIN-CONTAINING PROTEIN"/>
    <property type="match status" value="1"/>
</dbReference>
<gene>
    <name evidence="3" type="ORF">U0C82_13065</name>
</gene>
<reference evidence="3 4" key="1">
    <citation type="submission" date="2023-12" db="EMBL/GenBank/DDBJ databases">
        <title>Description of Novel Strain Fulvimarina sp. 2208YS6-2-32 isolated from Uroteuthis (Photololigo) edulis.</title>
        <authorList>
            <person name="Park J.-S."/>
        </authorList>
    </citation>
    <scope>NUCLEOTIDE SEQUENCE [LARGE SCALE GENOMIC DNA]</scope>
    <source>
        <strain evidence="3 4">2208YS6-2-32</strain>
    </source>
</reference>
<feature type="domain" description="VWFA" evidence="2">
    <location>
        <begin position="78"/>
        <end position="265"/>
    </location>
</feature>
<dbReference type="InterPro" id="IPR002035">
    <property type="entry name" value="VWF_A"/>
</dbReference>
<protein>
    <submittedName>
        <fullName evidence="3">VWA domain-containing protein</fullName>
    </submittedName>
</protein>
<dbReference type="InterPro" id="IPR050768">
    <property type="entry name" value="UPF0353/GerABKA_families"/>
</dbReference>
<keyword evidence="1" id="KW-1133">Transmembrane helix</keyword>
<dbReference type="EMBL" id="JAXLPB010000004">
    <property type="protein sequence ID" value="MDY8110071.1"/>
    <property type="molecule type" value="Genomic_DNA"/>
</dbReference>
<feature type="transmembrane region" description="Helical" evidence="1">
    <location>
        <begin position="284"/>
        <end position="301"/>
    </location>
</feature>
<dbReference type="PROSITE" id="PS50234">
    <property type="entry name" value="VWFA"/>
    <property type="match status" value="1"/>
</dbReference>
<proteinExistence type="predicted"/>
<dbReference type="SMART" id="SM00327">
    <property type="entry name" value="VWA"/>
    <property type="match status" value="1"/>
</dbReference>
<keyword evidence="1" id="KW-0812">Transmembrane</keyword>
<keyword evidence="1" id="KW-0472">Membrane</keyword>
<dbReference type="PANTHER" id="PTHR22550">
    <property type="entry name" value="SPORE GERMINATION PROTEIN"/>
    <property type="match status" value="1"/>
</dbReference>
<evidence type="ECO:0000313" key="3">
    <source>
        <dbReference type="EMBL" id="MDY8110071.1"/>
    </source>
</evidence>